<dbReference type="EMBL" id="CP114883">
    <property type="protein sequence ID" value="WBB06603.1"/>
    <property type="molecule type" value="Genomic_DNA"/>
</dbReference>
<feature type="binding site" evidence="2">
    <location>
        <begin position="10"/>
        <end position="17"/>
    </location>
    <ligand>
        <name>substrate</name>
    </ligand>
</feature>
<dbReference type="Proteomes" id="UP001212085">
    <property type="component" value="Chromosome"/>
</dbReference>
<dbReference type="GO" id="GO:0016791">
    <property type="term" value="F:phosphatase activity"/>
    <property type="evidence" value="ECO:0007669"/>
    <property type="project" value="TreeGrafter"/>
</dbReference>
<dbReference type="RefSeq" id="WP_154454800.1">
    <property type="nucleotide sequence ID" value="NZ_BRXN01000032.1"/>
</dbReference>
<dbReference type="Proteomes" id="UP000471052">
    <property type="component" value="Unassembled WGS sequence"/>
</dbReference>
<dbReference type="PANTHER" id="PTHR48100">
    <property type="entry name" value="BROAD-SPECIFICITY PHOSPHATASE YOR283W-RELATED"/>
    <property type="match status" value="1"/>
</dbReference>
<name>A0A6N7X4U6_STRAY</name>
<dbReference type="CDD" id="cd07067">
    <property type="entry name" value="HP_PGM_like"/>
    <property type="match status" value="1"/>
</dbReference>
<dbReference type="SMART" id="SM00855">
    <property type="entry name" value="PGAM"/>
    <property type="match status" value="1"/>
</dbReference>
<dbReference type="OrthoDB" id="4131070at2"/>
<feature type="binding site" evidence="2">
    <location>
        <position position="62"/>
    </location>
    <ligand>
        <name>substrate</name>
    </ligand>
</feature>
<dbReference type="SUPFAM" id="SSF53254">
    <property type="entry name" value="Phosphoglycerate mutase-like"/>
    <property type="match status" value="1"/>
</dbReference>
<organism evidence="3 5">
    <name type="scientific">Streptococcus alactolyticus</name>
    <dbReference type="NCBI Taxonomy" id="29389"/>
    <lineage>
        <taxon>Bacteria</taxon>
        <taxon>Bacillati</taxon>
        <taxon>Bacillota</taxon>
        <taxon>Bacilli</taxon>
        <taxon>Lactobacillales</taxon>
        <taxon>Streptococcaceae</taxon>
        <taxon>Streptococcus</taxon>
    </lineage>
</organism>
<dbReference type="Gene3D" id="3.40.50.1240">
    <property type="entry name" value="Phosphoglycerate mutase-like"/>
    <property type="match status" value="1"/>
</dbReference>
<gene>
    <name evidence="3" type="ORF">FYJ82_04325</name>
    <name evidence="4" type="ORF">O6R09_01260</name>
</gene>
<reference evidence="4 6" key="2">
    <citation type="submission" date="2022-12" db="EMBL/GenBank/DDBJ databases">
        <title>Streptococcus alactolyticus LGM, complete genome.</title>
        <authorList>
            <person name="Liu Z."/>
            <person name="Mu C."/>
            <person name="Zhu W."/>
        </authorList>
    </citation>
    <scope>NUCLEOTIDE SEQUENCE [LARGE SCALE GENOMIC DNA]</scope>
    <source>
        <strain evidence="4 6">LGM</strain>
    </source>
</reference>
<dbReference type="InterPro" id="IPR050275">
    <property type="entry name" value="PGM_Phosphatase"/>
</dbReference>
<sequence>MVATKLYIIRHGKTMFNTIGRAQGWSDSPLTPEGERGIEELGLGLKDSGIQFKAAFSSDSGRTLQTMEIILRECQQEAIPYTRDKRIREWCFGSLDGGYDGELFHGVLPRIVDKDMSKLTYQEMVEAIRQVDTAGWAETWEVLSTRILAGFTEIAEQMEATGGVNAIVVSHGMTISTFLWLIDHSTPRGLGLDNGSVSVVDYADGKFTIESIGDMSYRLRGKQLLEERENEKKA</sequence>
<evidence type="ECO:0000313" key="5">
    <source>
        <dbReference type="Proteomes" id="UP000471052"/>
    </source>
</evidence>
<dbReference type="InterPro" id="IPR013078">
    <property type="entry name" value="His_Pase_superF_clade-1"/>
</dbReference>
<dbReference type="GeneID" id="99637197"/>
<evidence type="ECO:0000313" key="4">
    <source>
        <dbReference type="EMBL" id="WBB06603.1"/>
    </source>
</evidence>
<dbReference type="GO" id="GO:0005737">
    <property type="term" value="C:cytoplasm"/>
    <property type="evidence" value="ECO:0007669"/>
    <property type="project" value="TreeGrafter"/>
</dbReference>
<protein>
    <submittedName>
        <fullName evidence="3">Histidine phosphatase family protein</fullName>
    </submittedName>
    <submittedName>
        <fullName evidence="4">Phosphoglycerate mutase family protein</fullName>
    </submittedName>
</protein>
<feature type="active site" description="Proton donor/acceptor" evidence="1">
    <location>
        <position position="89"/>
    </location>
</feature>
<feature type="active site" description="Tele-phosphohistidine intermediate" evidence="1">
    <location>
        <position position="11"/>
    </location>
</feature>
<dbReference type="EMBL" id="VUNP01000014">
    <property type="protein sequence ID" value="MST53639.1"/>
    <property type="molecule type" value="Genomic_DNA"/>
</dbReference>
<evidence type="ECO:0000256" key="1">
    <source>
        <dbReference type="PIRSR" id="PIRSR613078-1"/>
    </source>
</evidence>
<evidence type="ECO:0000256" key="2">
    <source>
        <dbReference type="PIRSR" id="PIRSR613078-2"/>
    </source>
</evidence>
<dbReference type="PANTHER" id="PTHR48100:SF9">
    <property type="entry name" value="PHOSPHOGLYCERATE MUTASE 2 PARALOG"/>
    <property type="match status" value="1"/>
</dbReference>
<dbReference type="Pfam" id="PF00300">
    <property type="entry name" value="His_Phos_1"/>
    <property type="match status" value="1"/>
</dbReference>
<evidence type="ECO:0000313" key="6">
    <source>
        <dbReference type="Proteomes" id="UP001212085"/>
    </source>
</evidence>
<reference evidence="3 5" key="1">
    <citation type="submission" date="2019-08" db="EMBL/GenBank/DDBJ databases">
        <title>In-depth cultivation of the pig gut microbiome towards novel bacterial diversity and tailored functional studies.</title>
        <authorList>
            <person name="Wylensek D."/>
            <person name="Hitch T.C.A."/>
            <person name="Clavel T."/>
        </authorList>
    </citation>
    <scope>NUCLEOTIDE SEQUENCE [LARGE SCALE GENOMIC DNA]</scope>
    <source>
        <strain evidence="3 5">BL-178-WT-3A</strain>
    </source>
</reference>
<proteinExistence type="predicted"/>
<evidence type="ECO:0000313" key="3">
    <source>
        <dbReference type="EMBL" id="MST53639.1"/>
    </source>
</evidence>
<keyword evidence="6" id="KW-1185">Reference proteome</keyword>
<accession>A0A6N7X4U6</accession>
<dbReference type="AlphaFoldDB" id="A0A6N7X4U6"/>
<dbReference type="InterPro" id="IPR029033">
    <property type="entry name" value="His_PPase_superfam"/>
</dbReference>